<evidence type="ECO:0000313" key="2">
    <source>
        <dbReference type="Proteomes" id="UP000005824"/>
    </source>
</evidence>
<dbReference type="Proteomes" id="UP000005824">
    <property type="component" value="Unassembled WGS sequence"/>
</dbReference>
<dbReference type="EMBL" id="ABVL01000019">
    <property type="protein sequence ID" value="EDY17492.1"/>
    <property type="molecule type" value="Genomic_DNA"/>
</dbReference>
<dbReference type="InParanoid" id="B4D7W9"/>
<organism evidence="1 2">
    <name type="scientific">Chthoniobacter flavus Ellin428</name>
    <dbReference type="NCBI Taxonomy" id="497964"/>
    <lineage>
        <taxon>Bacteria</taxon>
        <taxon>Pseudomonadati</taxon>
        <taxon>Verrucomicrobiota</taxon>
        <taxon>Spartobacteria</taxon>
        <taxon>Chthoniobacterales</taxon>
        <taxon>Chthoniobacteraceae</taxon>
        <taxon>Chthoniobacter</taxon>
    </lineage>
</organism>
<accession>B4D7W9</accession>
<protein>
    <submittedName>
        <fullName evidence="1">Uncharacterized protein</fullName>
    </submittedName>
</protein>
<comment type="caution">
    <text evidence="1">The sequence shown here is derived from an EMBL/GenBank/DDBJ whole genome shotgun (WGS) entry which is preliminary data.</text>
</comment>
<name>B4D7W9_9BACT</name>
<proteinExistence type="predicted"/>
<keyword evidence="2" id="KW-1185">Reference proteome</keyword>
<dbReference type="AlphaFoldDB" id="B4D7W9"/>
<sequence>MADPKNSFRGNSGFLVFESYSTTSERIQHRAFNFPATVLSTVDSSFEPASMEMDPSA</sequence>
<gene>
    <name evidence="1" type="ORF">CfE428DRAFT_5009</name>
</gene>
<reference evidence="1 2" key="1">
    <citation type="journal article" date="2011" name="J. Bacteriol.">
        <title>Genome sequence of Chthoniobacter flavus Ellin428, an aerobic heterotrophic soil bacterium.</title>
        <authorList>
            <person name="Kant R."/>
            <person name="van Passel M.W."/>
            <person name="Palva A."/>
            <person name="Lucas S."/>
            <person name="Lapidus A."/>
            <person name="Glavina Del Rio T."/>
            <person name="Dalin E."/>
            <person name="Tice H."/>
            <person name="Bruce D."/>
            <person name="Goodwin L."/>
            <person name="Pitluck S."/>
            <person name="Larimer F.W."/>
            <person name="Land M.L."/>
            <person name="Hauser L."/>
            <person name="Sangwan P."/>
            <person name="de Vos W.M."/>
            <person name="Janssen P.H."/>
            <person name="Smidt H."/>
        </authorList>
    </citation>
    <scope>NUCLEOTIDE SEQUENCE [LARGE SCALE GENOMIC DNA]</scope>
    <source>
        <strain evidence="1 2">Ellin428</strain>
    </source>
</reference>
<evidence type="ECO:0000313" key="1">
    <source>
        <dbReference type="EMBL" id="EDY17492.1"/>
    </source>
</evidence>